<keyword evidence="1" id="KW-1185">Reference proteome</keyword>
<name>A0A915KQP9_ROMCU</name>
<evidence type="ECO:0000313" key="1">
    <source>
        <dbReference type="Proteomes" id="UP000887565"/>
    </source>
</evidence>
<accession>A0A915KQP9</accession>
<evidence type="ECO:0000313" key="2">
    <source>
        <dbReference type="WBParaSite" id="nRc.2.0.1.t40794-RA"/>
    </source>
</evidence>
<dbReference type="AlphaFoldDB" id="A0A915KQP9"/>
<dbReference type="Proteomes" id="UP000887565">
    <property type="component" value="Unplaced"/>
</dbReference>
<protein>
    <submittedName>
        <fullName evidence="2">Uncharacterized protein</fullName>
    </submittedName>
</protein>
<proteinExistence type="predicted"/>
<dbReference type="WBParaSite" id="nRc.2.0.1.t40794-RA">
    <property type="protein sequence ID" value="nRc.2.0.1.t40794-RA"/>
    <property type="gene ID" value="nRc.2.0.1.g40794"/>
</dbReference>
<sequence length="68" mass="8181">MTDGNLQPNRTERKFLFRSEMLCRLHSVPFGSAEKSKFNNFFVEDSIIFAPYFSELCIMRRRKMIFDH</sequence>
<organism evidence="1 2">
    <name type="scientific">Romanomermis culicivorax</name>
    <name type="common">Nematode worm</name>
    <dbReference type="NCBI Taxonomy" id="13658"/>
    <lineage>
        <taxon>Eukaryota</taxon>
        <taxon>Metazoa</taxon>
        <taxon>Ecdysozoa</taxon>
        <taxon>Nematoda</taxon>
        <taxon>Enoplea</taxon>
        <taxon>Dorylaimia</taxon>
        <taxon>Mermithida</taxon>
        <taxon>Mermithoidea</taxon>
        <taxon>Mermithidae</taxon>
        <taxon>Romanomermis</taxon>
    </lineage>
</organism>
<reference evidence="2" key="1">
    <citation type="submission" date="2022-11" db="UniProtKB">
        <authorList>
            <consortium name="WormBaseParasite"/>
        </authorList>
    </citation>
    <scope>IDENTIFICATION</scope>
</reference>